<evidence type="ECO:0000313" key="1">
    <source>
        <dbReference type="EMBL" id="AKN38116.1"/>
    </source>
</evidence>
<dbReference type="EMBL" id="KP795564">
    <property type="protein sequence ID" value="AKN38116.1"/>
    <property type="molecule type" value="Genomic_DNA"/>
</dbReference>
<sequence length="64" mass="7263">MKTDNLLRIERLSRRLIALSLLSQDGEITELDGEEAREILAIQQEAAREIKKLVSTELGTRSLK</sequence>
<protein>
    <submittedName>
        <fullName evidence="1">Uncharacterized protein</fullName>
    </submittedName>
</protein>
<proteinExistence type="predicted"/>
<dbReference type="AlphaFoldDB" id="A0A0H3ZXE3"/>
<accession>A0A0H3ZXE3</accession>
<name>A0A0H3ZXE3_9GAMM</name>
<organism evidence="1">
    <name type="scientific">Enterovibrio norvegicus</name>
    <dbReference type="NCBI Taxonomy" id="188144"/>
    <lineage>
        <taxon>Bacteria</taxon>
        <taxon>Pseudomonadati</taxon>
        <taxon>Pseudomonadota</taxon>
        <taxon>Gammaproteobacteria</taxon>
        <taxon>Vibrionales</taxon>
        <taxon>Vibrionaceae</taxon>
        <taxon>Enterovibrio</taxon>
    </lineage>
</organism>
<reference evidence="1" key="1">
    <citation type="journal article" date="2015" name="MBio">
        <title>Eco-Evolutionary Dynamics of Episomes among Ecologically Cohesive Bacterial Populations.</title>
        <authorList>
            <person name="Xue H."/>
            <person name="Cordero O.X."/>
            <person name="Camas F.M."/>
            <person name="Trimble W."/>
            <person name="Meyer F."/>
            <person name="Guglielmini J."/>
            <person name="Rocha E.P."/>
            <person name="Polz M.F."/>
        </authorList>
    </citation>
    <scope>NUCLEOTIDE SEQUENCE</scope>
    <source>
        <strain evidence="1">1F_260</strain>
    </source>
</reference>